<evidence type="ECO:0000313" key="13">
    <source>
        <dbReference type="Proteomes" id="UP000450676"/>
    </source>
</evidence>
<keyword evidence="6" id="KW-0732">Signal</keyword>
<evidence type="ECO:0000256" key="1">
    <source>
        <dbReference type="ARBA" id="ARBA00004571"/>
    </source>
</evidence>
<dbReference type="PANTHER" id="PTHR34501:SF9">
    <property type="entry name" value="MAJOR OUTER MEMBRANE PROTEIN P.IA"/>
    <property type="match status" value="1"/>
</dbReference>
<evidence type="ECO:0000313" key="12">
    <source>
        <dbReference type="EMBL" id="MYN10811.1"/>
    </source>
</evidence>
<dbReference type="InterPro" id="IPR023614">
    <property type="entry name" value="Porin_dom_sf"/>
</dbReference>
<comment type="subcellular location">
    <subcellularLocation>
        <location evidence="1">Cell outer membrane</location>
        <topology evidence="1">Multi-pass membrane protein</topology>
    </subcellularLocation>
</comment>
<dbReference type="PRINTS" id="PR00184">
    <property type="entry name" value="NEISSPPORIN"/>
</dbReference>
<keyword evidence="5" id="KW-0812">Transmembrane</keyword>
<dbReference type="CDD" id="cd00342">
    <property type="entry name" value="gram_neg_porins"/>
    <property type="match status" value="1"/>
</dbReference>
<keyword evidence="8" id="KW-0626">Porin</keyword>
<keyword evidence="7" id="KW-0406">Ion transport</keyword>
<keyword evidence="13" id="KW-1185">Reference proteome</keyword>
<dbReference type="InterPro" id="IPR002299">
    <property type="entry name" value="Porin_Neis"/>
</dbReference>
<evidence type="ECO:0000256" key="5">
    <source>
        <dbReference type="ARBA" id="ARBA00022692"/>
    </source>
</evidence>
<dbReference type="GO" id="GO:0006811">
    <property type="term" value="P:monoatomic ion transport"/>
    <property type="evidence" value="ECO:0007669"/>
    <property type="project" value="UniProtKB-KW"/>
</dbReference>
<dbReference type="InterPro" id="IPR050298">
    <property type="entry name" value="Gram-neg_bact_OMP"/>
</dbReference>
<evidence type="ECO:0000256" key="6">
    <source>
        <dbReference type="ARBA" id="ARBA00022729"/>
    </source>
</evidence>
<feature type="domain" description="Porin" evidence="11">
    <location>
        <begin position="2"/>
        <end position="317"/>
    </location>
</feature>
<keyword evidence="10" id="KW-0998">Cell outer membrane</keyword>
<evidence type="ECO:0000256" key="7">
    <source>
        <dbReference type="ARBA" id="ARBA00023065"/>
    </source>
</evidence>
<keyword evidence="9" id="KW-0472">Membrane</keyword>
<dbReference type="SUPFAM" id="SSF56935">
    <property type="entry name" value="Porins"/>
    <property type="match status" value="1"/>
</dbReference>
<evidence type="ECO:0000256" key="9">
    <source>
        <dbReference type="ARBA" id="ARBA00023136"/>
    </source>
</evidence>
<evidence type="ECO:0000256" key="2">
    <source>
        <dbReference type="ARBA" id="ARBA00011233"/>
    </source>
</evidence>
<reference evidence="12 13" key="1">
    <citation type="submission" date="2019-12" db="EMBL/GenBank/DDBJ databases">
        <title>Novel species isolated from a subtropical stream in China.</title>
        <authorList>
            <person name="Lu H."/>
        </authorList>
    </citation>
    <scope>NUCLEOTIDE SEQUENCE [LARGE SCALE GENOMIC DNA]</scope>
    <source>
        <strain evidence="12 13">FT127W</strain>
    </source>
</reference>
<proteinExistence type="predicted"/>
<evidence type="ECO:0000256" key="10">
    <source>
        <dbReference type="ARBA" id="ARBA00023237"/>
    </source>
</evidence>
<comment type="caution">
    <text evidence="12">The sequence shown here is derived from an EMBL/GenBank/DDBJ whole genome shotgun (WGS) entry which is preliminary data.</text>
</comment>
<evidence type="ECO:0000259" key="11">
    <source>
        <dbReference type="Pfam" id="PF13609"/>
    </source>
</evidence>
<evidence type="ECO:0000256" key="3">
    <source>
        <dbReference type="ARBA" id="ARBA00022448"/>
    </source>
</evidence>
<comment type="subunit">
    <text evidence="2">Homotrimer.</text>
</comment>
<dbReference type="PANTHER" id="PTHR34501">
    <property type="entry name" value="PROTEIN YDDL-RELATED"/>
    <property type="match status" value="1"/>
</dbReference>
<organism evidence="12 13">
    <name type="scientific">Pseudoduganella aquatica</name>
    <dbReference type="NCBI Taxonomy" id="2660641"/>
    <lineage>
        <taxon>Bacteria</taxon>
        <taxon>Pseudomonadati</taxon>
        <taxon>Pseudomonadota</taxon>
        <taxon>Betaproteobacteria</taxon>
        <taxon>Burkholderiales</taxon>
        <taxon>Oxalobacteraceae</taxon>
        <taxon>Telluria group</taxon>
        <taxon>Pseudoduganella</taxon>
    </lineage>
</organism>
<dbReference type="GO" id="GO:0015288">
    <property type="term" value="F:porin activity"/>
    <property type="evidence" value="ECO:0007669"/>
    <property type="project" value="UniProtKB-KW"/>
</dbReference>
<evidence type="ECO:0000256" key="8">
    <source>
        <dbReference type="ARBA" id="ARBA00023114"/>
    </source>
</evidence>
<dbReference type="InterPro" id="IPR033900">
    <property type="entry name" value="Gram_neg_porin_domain"/>
</dbReference>
<dbReference type="GO" id="GO:0046930">
    <property type="term" value="C:pore complex"/>
    <property type="evidence" value="ECO:0007669"/>
    <property type="project" value="UniProtKB-KW"/>
</dbReference>
<dbReference type="AlphaFoldDB" id="A0A7X4KQY5"/>
<dbReference type="Proteomes" id="UP000450676">
    <property type="component" value="Unassembled WGS sequence"/>
</dbReference>
<keyword evidence="4" id="KW-1134">Transmembrane beta strand</keyword>
<keyword evidence="3" id="KW-0813">Transport</keyword>
<protein>
    <submittedName>
        <fullName evidence="12">Porin</fullName>
    </submittedName>
</protein>
<dbReference type="GO" id="GO:0009279">
    <property type="term" value="C:cell outer membrane"/>
    <property type="evidence" value="ECO:0007669"/>
    <property type="project" value="UniProtKB-SubCell"/>
</dbReference>
<name>A0A7X4KQY5_9BURK</name>
<dbReference type="EMBL" id="WWCU01000045">
    <property type="protein sequence ID" value="MYN10811.1"/>
    <property type="molecule type" value="Genomic_DNA"/>
</dbReference>
<accession>A0A7X4KQY5</accession>
<gene>
    <name evidence="12" type="ORF">GTP77_26170</name>
</gene>
<dbReference type="Gene3D" id="2.40.160.10">
    <property type="entry name" value="Porin"/>
    <property type="match status" value="1"/>
</dbReference>
<evidence type="ECO:0000256" key="4">
    <source>
        <dbReference type="ARBA" id="ARBA00022452"/>
    </source>
</evidence>
<sequence length="348" mass="36601">MAAGSAASTQAADNVSIYGFLKVNVESVAAGGARQLRVSNDLSVLGFRGTEDLGGGLQSFYQIEMPVAVDTGGGGDFTRNTAVGLRGGFGQLLLGIWESPYRFVSVYAVDPFTAGIFASNAIMGNGFATAANAVSPASFDRRQKNLVQYSTPSSQGWNARLAVSAREEKSGGSNPGMEAGLVTYEDEKLYLAYGVERHRDYFAAGTTDIGHKLGAAYSMGGTRLRAAFERLRYEPAPGRYLSRNAWQLAATHTSGPHIWRASLTRALDTRGNAASAVGGAGKPGPDTGAVQYTVGYGYALSKRSELWAAYTRTRNEARAAYNLSANPIPGLAAGQDPSGAGIGITHKF</sequence>
<dbReference type="Pfam" id="PF13609">
    <property type="entry name" value="Porin_4"/>
    <property type="match status" value="1"/>
</dbReference>